<dbReference type="GO" id="GO:0030288">
    <property type="term" value="C:outer membrane-bounded periplasmic space"/>
    <property type="evidence" value="ECO:0007669"/>
    <property type="project" value="TreeGrafter"/>
</dbReference>
<dbReference type="EMBL" id="CACRUX010000044">
    <property type="protein sequence ID" value="VYU02950.1"/>
    <property type="molecule type" value="Genomic_DNA"/>
</dbReference>
<dbReference type="Pfam" id="PF13343">
    <property type="entry name" value="SBP_bac_6"/>
    <property type="match status" value="1"/>
</dbReference>
<dbReference type="SUPFAM" id="SSF53850">
    <property type="entry name" value="Periplasmic binding protein-like II"/>
    <property type="match status" value="1"/>
</dbReference>
<sequence>MSMKRFWPIALLIAFVLGMFAAGTYFEKTEEKERTAIPVKAELTIYTDLPSNLTTLLAQQYEMQYHVRLTMLPITEEQMATRMTLPASDQKGDLVITTRDNLDIGVKYNQLKPVLTEGVDEISDRFKNNDALWVGIWYDPVVFAQSDAFYNRMGRYVTAWQSLILPGDWRIIMTDFVASRSAANILYSFVEMNGEEQGLHYFVELKPHVVQYAKFLSTPIRLAALGETDLGIGNYSDGQQYVNHKYPVKIIFPADGTPYYLTGVGMLKGTTHEEEATQVIKWLLSKQVSQFLQDNGFYYVYTNPELPNPVDSLGRELVLWDTKGGYTEDGKKVLLDKWISQVRFRKDIQ</sequence>
<keyword evidence="1" id="KW-0732">Signal</keyword>
<organism evidence="2">
    <name type="scientific">Veillonella ratti</name>
    <dbReference type="NCBI Taxonomy" id="103892"/>
    <lineage>
        <taxon>Bacteria</taxon>
        <taxon>Bacillati</taxon>
        <taxon>Bacillota</taxon>
        <taxon>Negativicutes</taxon>
        <taxon>Veillonellales</taxon>
        <taxon>Veillonellaceae</taxon>
        <taxon>Veillonella</taxon>
    </lineage>
</organism>
<name>A0A6N3BDX1_9FIRM</name>
<dbReference type="GO" id="GO:0015888">
    <property type="term" value="P:thiamine transport"/>
    <property type="evidence" value="ECO:0007669"/>
    <property type="project" value="TreeGrafter"/>
</dbReference>
<gene>
    <name evidence="2" type="primary">fbpA</name>
    <name evidence="2" type="ORF">VRLFYP33_01063</name>
</gene>
<evidence type="ECO:0000256" key="1">
    <source>
        <dbReference type="ARBA" id="ARBA00022729"/>
    </source>
</evidence>
<protein>
    <submittedName>
        <fullName evidence="2">Fe(3+)-binding periplasmic protein</fullName>
    </submittedName>
</protein>
<proteinExistence type="predicted"/>
<dbReference type="AlphaFoldDB" id="A0A6N3BDX1"/>
<accession>A0A6N3BDX1</accession>
<evidence type="ECO:0000313" key="2">
    <source>
        <dbReference type="EMBL" id="VYU02950.1"/>
    </source>
</evidence>
<dbReference type="GO" id="GO:0030975">
    <property type="term" value="F:thiamine binding"/>
    <property type="evidence" value="ECO:0007669"/>
    <property type="project" value="TreeGrafter"/>
</dbReference>
<reference evidence="2" key="1">
    <citation type="submission" date="2019-11" db="EMBL/GenBank/DDBJ databases">
        <authorList>
            <person name="Feng L."/>
        </authorList>
    </citation>
    <scope>NUCLEOTIDE SEQUENCE</scope>
    <source>
        <strain evidence="2">VrattiLFYP33</strain>
    </source>
</reference>
<dbReference type="GO" id="GO:0030976">
    <property type="term" value="F:thiamine pyrophosphate binding"/>
    <property type="evidence" value="ECO:0007669"/>
    <property type="project" value="TreeGrafter"/>
</dbReference>
<dbReference type="PANTHER" id="PTHR30006:SF2">
    <property type="entry name" value="ABC TRANSPORTER SUBSTRATE-BINDING PROTEIN"/>
    <property type="match status" value="1"/>
</dbReference>
<dbReference type="PANTHER" id="PTHR30006">
    <property type="entry name" value="THIAMINE-BINDING PERIPLASMIC PROTEIN-RELATED"/>
    <property type="match status" value="1"/>
</dbReference>
<dbReference type="Gene3D" id="3.40.190.10">
    <property type="entry name" value="Periplasmic binding protein-like II"/>
    <property type="match status" value="2"/>
</dbReference>